<feature type="transmembrane region" description="Helical" evidence="14">
    <location>
        <begin position="146"/>
        <end position="166"/>
    </location>
</feature>
<comment type="similarity">
    <text evidence="2">Belongs to the ABC transporter superfamily. ABCB family. MHC peptide exporter (TC 3.A.1.209) subfamily.</text>
</comment>
<evidence type="ECO:0000256" key="14">
    <source>
        <dbReference type="SAM" id="Phobius"/>
    </source>
</evidence>
<dbReference type="CDD" id="cd18573">
    <property type="entry name" value="ABC_6TM_ABCB10_like"/>
    <property type="match status" value="1"/>
</dbReference>
<dbReference type="AlphaFoldDB" id="A0AAN9VN42"/>
<evidence type="ECO:0000256" key="9">
    <source>
        <dbReference type="ARBA" id="ARBA00022946"/>
    </source>
</evidence>
<dbReference type="EMBL" id="JAZDUA010000335">
    <property type="protein sequence ID" value="KAK7794388.1"/>
    <property type="molecule type" value="Genomic_DNA"/>
</dbReference>
<evidence type="ECO:0000256" key="7">
    <source>
        <dbReference type="ARBA" id="ARBA00022840"/>
    </source>
</evidence>
<reference evidence="17 18" key="1">
    <citation type="submission" date="2024-03" db="EMBL/GenBank/DDBJ databases">
        <title>The genome assembly and annotation of the cricket Gryllus longicercus Weissman &amp; Gray.</title>
        <authorList>
            <person name="Szrajer S."/>
            <person name="Gray D."/>
            <person name="Ylla G."/>
        </authorList>
    </citation>
    <scope>NUCLEOTIDE SEQUENCE [LARGE SCALE GENOMIC DNA]</scope>
    <source>
        <strain evidence="17">DAG 2021-001</strain>
        <tissue evidence="17">Whole body minus gut</tissue>
    </source>
</reference>
<evidence type="ECO:0000256" key="5">
    <source>
        <dbReference type="ARBA" id="ARBA00022741"/>
    </source>
</evidence>
<evidence type="ECO:0000256" key="13">
    <source>
        <dbReference type="ARBA" id="ARBA00023136"/>
    </source>
</evidence>
<gene>
    <name evidence="17" type="ORF">R5R35_011668</name>
</gene>
<dbReference type="GO" id="GO:0090374">
    <property type="term" value="P:oligopeptide export from mitochondrion"/>
    <property type="evidence" value="ECO:0007669"/>
    <property type="project" value="TreeGrafter"/>
</dbReference>
<keyword evidence="7" id="KW-0067">ATP-binding</keyword>
<evidence type="ECO:0000256" key="4">
    <source>
        <dbReference type="ARBA" id="ARBA00022692"/>
    </source>
</evidence>
<keyword evidence="4 14" id="KW-0812">Transmembrane</keyword>
<evidence type="ECO:0000259" key="15">
    <source>
        <dbReference type="PROSITE" id="PS50893"/>
    </source>
</evidence>
<dbReference type="FunFam" id="3.40.50.300:FF:000140">
    <property type="entry name" value="Lipid A export ATP-binding/permease protein MsbA"/>
    <property type="match status" value="1"/>
</dbReference>
<organism evidence="17 18">
    <name type="scientific">Gryllus longicercus</name>
    <dbReference type="NCBI Taxonomy" id="2509291"/>
    <lineage>
        <taxon>Eukaryota</taxon>
        <taxon>Metazoa</taxon>
        <taxon>Ecdysozoa</taxon>
        <taxon>Arthropoda</taxon>
        <taxon>Hexapoda</taxon>
        <taxon>Insecta</taxon>
        <taxon>Pterygota</taxon>
        <taxon>Neoptera</taxon>
        <taxon>Polyneoptera</taxon>
        <taxon>Orthoptera</taxon>
        <taxon>Ensifera</taxon>
        <taxon>Gryllidea</taxon>
        <taxon>Grylloidea</taxon>
        <taxon>Gryllidae</taxon>
        <taxon>Gryllinae</taxon>
        <taxon>Gryllus</taxon>
    </lineage>
</organism>
<protein>
    <recommendedName>
        <fullName evidence="19">ATP-binding cassette sub-family B member 10, mitochondrial</fullName>
    </recommendedName>
</protein>
<comment type="subcellular location">
    <subcellularLocation>
        <location evidence="1">Endomembrane system</location>
        <topology evidence="1">Multi-pass membrane protein</topology>
    </subcellularLocation>
</comment>
<dbReference type="GO" id="GO:0012505">
    <property type="term" value="C:endomembrane system"/>
    <property type="evidence" value="ECO:0007669"/>
    <property type="project" value="UniProtKB-SubCell"/>
</dbReference>
<dbReference type="PROSITE" id="PS00211">
    <property type="entry name" value="ABC_TRANSPORTER_1"/>
    <property type="match status" value="1"/>
</dbReference>
<keyword evidence="12" id="KW-0496">Mitochondrion</keyword>
<sequence length="694" mass="74745">MILQVSLVSTRVLGQCCLYGNYIRFHPRFIQNFRKHTTLSLHSKHINSMISSSKPRISLISWCRRFGIKSGKPNSSKAVTLKKSELQRLLHLTKPEKWTLVGALGFLVVSSAVTMAVPFCVGRLIDIIYAPGNERTEAKQRLHQMCILMAGVFLVGAICNGGRVYLINMAGQRITRTLRASTYAALLRQEVGFFEARARTGELATRLAADTALVGSALTQNLSDGLRSGVMVCAGVSMMIATSPQLALVGLSIVPPVAGLAVIYGKFVRNITKKVQDSLAQATQVAEERLGSMRTVRALGAEAQEERRFSSAVDKVLQLASKEAMAKSIFFAMTGLSGNAIILSVLYYGGSLVGSEEITVGALSAFLLYAAYVGISLGGLSSFYTELNRGLGAGTRLWELLDRKPAIPLQGGVWPQVPPAGDVVFEKVSFVYPSRPFAPILRELSLHLPAGCVTAVVGGSGSGKSTLAALLLRFYDPTAGTVLLDGQPLSALDPKWLRKYIAAVQQEPVLFSGSVRENLLYGMLQDPLLADLKPEASEEKLRKALEQAQALEFVKCLPDGLNTLVGERGAQLSGGQRQRLAIARALLQEPRVLILDEATSALDAHTEASLQSGLGPLLKERTVMVIAHRLSTIRSADQIAVLDGGRVAELGSYEELTARPNGVFSQLVARQAFASAFQSMPSPTPSQEQPVLTT</sequence>
<evidence type="ECO:0000313" key="18">
    <source>
        <dbReference type="Proteomes" id="UP001378592"/>
    </source>
</evidence>
<dbReference type="Gene3D" id="3.40.50.300">
    <property type="entry name" value="P-loop containing nucleotide triphosphate hydrolases"/>
    <property type="match status" value="1"/>
</dbReference>
<proteinExistence type="inferred from homology"/>
<name>A0AAN9VN42_9ORTH</name>
<evidence type="ECO:0000313" key="17">
    <source>
        <dbReference type="EMBL" id="KAK7794388.1"/>
    </source>
</evidence>
<accession>A0AAN9VN42</accession>
<dbReference type="FunFam" id="1.20.1560.10:FF:000048">
    <property type="entry name" value="ATP-binding cassette sub-family B member 10, mitochondrial"/>
    <property type="match status" value="1"/>
</dbReference>
<dbReference type="Proteomes" id="UP001378592">
    <property type="component" value="Unassembled WGS sequence"/>
</dbReference>
<dbReference type="PROSITE" id="PS50893">
    <property type="entry name" value="ABC_TRANSPORTER_2"/>
    <property type="match status" value="1"/>
</dbReference>
<dbReference type="InterPro" id="IPR017871">
    <property type="entry name" value="ABC_transporter-like_CS"/>
</dbReference>
<dbReference type="InterPro" id="IPR011527">
    <property type="entry name" value="ABC1_TM_dom"/>
</dbReference>
<keyword evidence="5" id="KW-0547">Nucleotide-binding</keyword>
<dbReference type="SUPFAM" id="SSF52540">
    <property type="entry name" value="P-loop containing nucleoside triphosphate hydrolases"/>
    <property type="match status" value="1"/>
</dbReference>
<keyword evidence="9" id="KW-0809">Transit peptide</keyword>
<keyword evidence="3" id="KW-0813">Transport</keyword>
<keyword evidence="6" id="KW-0999">Mitochondrion inner membrane</keyword>
<keyword evidence="13 14" id="KW-0472">Membrane</keyword>
<evidence type="ECO:0008006" key="19">
    <source>
        <dbReference type="Google" id="ProtNLM"/>
    </source>
</evidence>
<dbReference type="InterPro" id="IPR027417">
    <property type="entry name" value="P-loop_NTPase"/>
</dbReference>
<evidence type="ECO:0000256" key="12">
    <source>
        <dbReference type="ARBA" id="ARBA00023128"/>
    </source>
</evidence>
<keyword evidence="8" id="KW-0571">Peptide transport</keyword>
<keyword evidence="8" id="KW-0653">Protein transport</keyword>
<dbReference type="SMART" id="SM00382">
    <property type="entry name" value="AAA"/>
    <property type="match status" value="1"/>
</dbReference>
<feature type="domain" description="ABC transporter" evidence="15">
    <location>
        <begin position="423"/>
        <end position="669"/>
    </location>
</feature>
<evidence type="ECO:0000256" key="8">
    <source>
        <dbReference type="ARBA" id="ARBA00022856"/>
    </source>
</evidence>
<feature type="transmembrane region" description="Helical" evidence="14">
    <location>
        <begin position="329"/>
        <end position="348"/>
    </location>
</feature>
<dbReference type="GO" id="GO:0015421">
    <property type="term" value="F:ABC-type oligopeptide transporter activity"/>
    <property type="evidence" value="ECO:0007669"/>
    <property type="project" value="TreeGrafter"/>
</dbReference>
<dbReference type="Gene3D" id="1.20.1560.10">
    <property type="entry name" value="ABC transporter type 1, transmembrane domain"/>
    <property type="match status" value="1"/>
</dbReference>
<dbReference type="Pfam" id="PF00005">
    <property type="entry name" value="ABC_tran"/>
    <property type="match status" value="1"/>
</dbReference>
<evidence type="ECO:0000259" key="16">
    <source>
        <dbReference type="PROSITE" id="PS50929"/>
    </source>
</evidence>
<evidence type="ECO:0000256" key="10">
    <source>
        <dbReference type="ARBA" id="ARBA00022967"/>
    </source>
</evidence>
<dbReference type="PANTHER" id="PTHR43394:SF1">
    <property type="entry name" value="ATP-BINDING CASSETTE SUB-FAMILY B MEMBER 10, MITOCHONDRIAL"/>
    <property type="match status" value="1"/>
</dbReference>
<dbReference type="InterPro" id="IPR036640">
    <property type="entry name" value="ABC1_TM_sf"/>
</dbReference>
<feature type="transmembrane region" description="Helical" evidence="14">
    <location>
        <begin position="98"/>
        <end position="125"/>
    </location>
</feature>
<feature type="transmembrane region" description="Helical" evidence="14">
    <location>
        <begin position="246"/>
        <end position="264"/>
    </location>
</feature>
<dbReference type="InterPro" id="IPR039421">
    <property type="entry name" value="Type_1_exporter"/>
</dbReference>
<dbReference type="InterPro" id="IPR003593">
    <property type="entry name" value="AAA+_ATPase"/>
</dbReference>
<dbReference type="InterPro" id="IPR003439">
    <property type="entry name" value="ABC_transporter-like_ATP-bd"/>
</dbReference>
<dbReference type="SUPFAM" id="SSF90123">
    <property type="entry name" value="ABC transporter transmembrane region"/>
    <property type="match status" value="1"/>
</dbReference>
<dbReference type="Pfam" id="PF00664">
    <property type="entry name" value="ABC_membrane"/>
    <property type="match status" value="1"/>
</dbReference>
<dbReference type="GO" id="GO:0005524">
    <property type="term" value="F:ATP binding"/>
    <property type="evidence" value="ECO:0007669"/>
    <property type="project" value="UniProtKB-KW"/>
</dbReference>
<evidence type="ECO:0000256" key="3">
    <source>
        <dbReference type="ARBA" id="ARBA00022448"/>
    </source>
</evidence>
<evidence type="ECO:0000256" key="2">
    <source>
        <dbReference type="ARBA" id="ARBA00006493"/>
    </source>
</evidence>
<dbReference type="GO" id="GO:0005743">
    <property type="term" value="C:mitochondrial inner membrane"/>
    <property type="evidence" value="ECO:0007669"/>
    <property type="project" value="TreeGrafter"/>
</dbReference>
<keyword evidence="11 14" id="KW-1133">Transmembrane helix</keyword>
<keyword evidence="18" id="KW-1185">Reference proteome</keyword>
<dbReference type="PANTHER" id="PTHR43394">
    <property type="entry name" value="ATP-DEPENDENT PERMEASE MDL1, MITOCHONDRIAL"/>
    <property type="match status" value="1"/>
</dbReference>
<comment type="caution">
    <text evidence="17">The sequence shown here is derived from an EMBL/GenBank/DDBJ whole genome shotgun (WGS) entry which is preliminary data.</text>
</comment>
<evidence type="ECO:0000256" key="11">
    <source>
        <dbReference type="ARBA" id="ARBA00022989"/>
    </source>
</evidence>
<evidence type="ECO:0000256" key="6">
    <source>
        <dbReference type="ARBA" id="ARBA00022792"/>
    </source>
</evidence>
<dbReference type="PIRSF" id="PIRSF002773">
    <property type="entry name" value="ABC_prm/ATPase_B"/>
    <property type="match status" value="1"/>
</dbReference>
<feature type="domain" description="ABC transmembrane type-1" evidence="16">
    <location>
        <begin position="101"/>
        <end position="389"/>
    </location>
</feature>
<evidence type="ECO:0000256" key="1">
    <source>
        <dbReference type="ARBA" id="ARBA00004127"/>
    </source>
</evidence>
<keyword evidence="10" id="KW-1278">Translocase</keyword>
<dbReference type="GO" id="GO:0016887">
    <property type="term" value="F:ATP hydrolysis activity"/>
    <property type="evidence" value="ECO:0007669"/>
    <property type="project" value="InterPro"/>
</dbReference>
<feature type="transmembrane region" description="Helical" evidence="14">
    <location>
        <begin position="360"/>
        <end position="380"/>
    </location>
</feature>
<dbReference type="PROSITE" id="PS50929">
    <property type="entry name" value="ABC_TM1F"/>
    <property type="match status" value="1"/>
</dbReference>